<name>A0ABW4TIV5_9ACTN</name>
<protein>
    <recommendedName>
        <fullName evidence="5">Secreted protein</fullName>
    </recommendedName>
</protein>
<keyword evidence="4" id="KW-1185">Reference proteome</keyword>
<gene>
    <name evidence="3" type="ORF">ACFSDE_07300</name>
</gene>
<evidence type="ECO:0008006" key="5">
    <source>
        <dbReference type="Google" id="ProtNLM"/>
    </source>
</evidence>
<feature type="region of interest" description="Disordered" evidence="1">
    <location>
        <begin position="71"/>
        <end position="101"/>
    </location>
</feature>
<keyword evidence="2" id="KW-1133">Transmembrane helix</keyword>
<sequence length="192" mass="19795">MADHLPDRRDRPVIYGLLALVGVAVVVGVVMGLSALAGAKVLGVDGAEEASTGGAEASMYLPKLEKTKAADGPTMTLAPGESAPAEPDSSPSETKTKKKKAKVISLSASQTSVAPMEQIDLTGTYPGGEGAILQVQRFENGGWTDFPASPVSVSDQTFSTYVQTGQPGAQRFRVVDTDTGKTSNEVKVTIGG</sequence>
<feature type="compositionally biased region" description="Low complexity" evidence="1">
    <location>
        <begin position="78"/>
        <end position="93"/>
    </location>
</feature>
<organism evidence="3 4">
    <name type="scientific">Nocardioides aestuarii</name>
    <dbReference type="NCBI Taxonomy" id="252231"/>
    <lineage>
        <taxon>Bacteria</taxon>
        <taxon>Bacillati</taxon>
        <taxon>Actinomycetota</taxon>
        <taxon>Actinomycetes</taxon>
        <taxon>Propionibacteriales</taxon>
        <taxon>Nocardioidaceae</taxon>
        <taxon>Nocardioides</taxon>
    </lineage>
</organism>
<feature type="transmembrane region" description="Helical" evidence="2">
    <location>
        <begin position="12"/>
        <end position="37"/>
    </location>
</feature>
<dbReference type="EMBL" id="JBHUGD010000003">
    <property type="protein sequence ID" value="MFD1946592.1"/>
    <property type="molecule type" value="Genomic_DNA"/>
</dbReference>
<comment type="caution">
    <text evidence="3">The sequence shown here is derived from an EMBL/GenBank/DDBJ whole genome shotgun (WGS) entry which is preliminary data.</text>
</comment>
<keyword evidence="2" id="KW-0812">Transmembrane</keyword>
<evidence type="ECO:0000313" key="4">
    <source>
        <dbReference type="Proteomes" id="UP001597351"/>
    </source>
</evidence>
<accession>A0ABW4TIV5</accession>
<dbReference type="Proteomes" id="UP001597351">
    <property type="component" value="Unassembled WGS sequence"/>
</dbReference>
<proteinExistence type="predicted"/>
<reference evidence="4" key="1">
    <citation type="journal article" date="2019" name="Int. J. Syst. Evol. Microbiol.">
        <title>The Global Catalogue of Microorganisms (GCM) 10K type strain sequencing project: providing services to taxonomists for standard genome sequencing and annotation.</title>
        <authorList>
            <consortium name="The Broad Institute Genomics Platform"/>
            <consortium name="The Broad Institute Genome Sequencing Center for Infectious Disease"/>
            <person name="Wu L."/>
            <person name="Ma J."/>
        </authorList>
    </citation>
    <scope>NUCLEOTIDE SEQUENCE [LARGE SCALE GENOMIC DNA]</scope>
    <source>
        <strain evidence="4">CGMCC 1.12477</strain>
    </source>
</reference>
<keyword evidence="2" id="KW-0472">Membrane</keyword>
<evidence type="ECO:0000313" key="3">
    <source>
        <dbReference type="EMBL" id="MFD1946592.1"/>
    </source>
</evidence>
<evidence type="ECO:0000256" key="2">
    <source>
        <dbReference type="SAM" id="Phobius"/>
    </source>
</evidence>
<dbReference type="RefSeq" id="WP_343916886.1">
    <property type="nucleotide sequence ID" value="NZ_BAAAJT010000002.1"/>
</dbReference>
<evidence type="ECO:0000256" key="1">
    <source>
        <dbReference type="SAM" id="MobiDB-lite"/>
    </source>
</evidence>